<dbReference type="PANTHER" id="PTHR11422:SF5">
    <property type="entry name" value="DIVERSE IMMUNOGLOBULIN DOMAIN-CONTAINING PROTEIN 1.1 ISOFORM X1-RELATED"/>
    <property type="match status" value="1"/>
</dbReference>
<dbReference type="SUPFAM" id="SSF48726">
    <property type="entry name" value="Immunoglobulin"/>
    <property type="match status" value="2"/>
</dbReference>
<dbReference type="GO" id="GO:1990782">
    <property type="term" value="F:protein tyrosine kinase binding"/>
    <property type="evidence" value="ECO:0007669"/>
    <property type="project" value="TreeGrafter"/>
</dbReference>
<reference evidence="2" key="1">
    <citation type="submission" date="2016-05" db="EMBL/GenBank/DDBJ databases">
        <authorList>
            <person name="Lavstsen T."/>
            <person name="Jespersen J.S."/>
        </authorList>
    </citation>
    <scope>NUCLEOTIDE SEQUENCE</scope>
    <source>
        <tissue evidence="2">Brain</tissue>
    </source>
</reference>
<dbReference type="InterPro" id="IPR013783">
    <property type="entry name" value="Ig-like_fold"/>
</dbReference>
<dbReference type="GO" id="GO:0045121">
    <property type="term" value="C:membrane raft"/>
    <property type="evidence" value="ECO:0007669"/>
    <property type="project" value="TreeGrafter"/>
</dbReference>
<organism evidence="2">
    <name type="scientific">Nothobranchius kuhntae</name>
    <name type="common">Beira killifish</name>
    <dbReference type="NCBI Taxonomy" id="321403"/>
    <lineage>
        <taxon>Eukaryota</taxon>
        <taxon>Metazoa</taxon>
        <taxon>Chordata</taxon>
        <taxon>Craniata</taxon>
        <taxon>Vertebrata</taxon>
        <taxon>Euteleostomi</taxon>
        <taxon>Actinopterygii</taxon>
        <taxon>Neopterygii</taxon>
        <taxon>Teleostei</taxon>
        <taxon>Neoteleostei</taxon>
        <taxon>Acanthomorphata</taxon>
        <taxon>Ovalentaria</taxon>
        <taxon>Atherinomorphae</taxon>
        <taxon>Cyprinodontiformes</taxon>
        <taxon>Nothobranchiidae</taxon>
        <taxon>Nothobranchius</taxon>
    </lineage>
</organism>
<evidence type="ECO:0000313" key="2">
    <source>
        <dbReference type="EMBL" id="SBQ90208.1"/>
    </source>
</evidence>
<dbReference type="GO" id="GO:0035723">
    <property type="term" value="P:interleukin-15-mediated signaling pathway"/>
    <property type="evidence" value="ECO:0007669"/>
    <property type="project" value="TreeGrafter"/>
</dbReference>
<dbReference type="Pfam" id="PF13927">
    <property type="entry name" value="Ig_3"/>
    <property type="match status" value="1"/>
</dbReference>
<accession>A0A1A8I2P4</accession>
<sequence length="387" mass="43146">MAEMIPGWFSDVVMDGRVTSADARYHLLKNCSLEIAQVKPDDAHMYTCQSGSLKSTVSLRILKVIESQTPAEGTIELHCYLNTFNGYVPCSRNSDIHIRWTDQNDEPLNGQRFRSETLSACFSKLFITKKLTDHHRTWKCHVLQNNQIKASISYETTVEGGLEEVFAAVGESVSLTCTSSLSSGGNTEWTVNTTPLRNMSSETSPTKAFHLDEDSSLVISKLSPLNAGEYQCTESTGLQRVLNKIRLHTLDVTAESASAGVKLTCVLTCAEQCEENFNLSWSGTSREGWQSRSMTVNKTLISMMLLTVWPQSSDEFICSVKREGSTMALKEWHTDGSLQTLIRLCVHLVLLMGAAAGGLYTHMKWKQRKAAATEHNNIEMDEEQELR</sequence>
<dbReference type="Gene3D" id="2.60.40.10">
    <property type="entry name" value="Immunoglobulins"/>
    <property type="match status" value="1"/>
</dbReference>
<dbReference type="SMART" id="SM00409">
    <property type="entry name" value="IG"/>
    <property type="match status" value="2"/>
</dbReference>
<dbReference type="InterPro" id="IPR007110">
    <property type="entry name" value="Ig-like_dom"/>
</dbReference>
<dbReference type="PROSITE" id="PS50835">
    <property type="entry name" value="IG_LIKE"/>
    <property type="match status" value="1"/>
</dbReference>
<dbReference type="GO" id="GO:0009897">
    <property type="term" value="C:external side of plasma membrane"/>
    <property type="evidence" value="ECO:0007669"/>
    <property type="project" value="TreeGrafter"/>
</dbReference>
<feature type="domain" description="Ig-like" evidence="1">
    <location>
        <begin position="170"/>
        <end position="243"/>
    </location>
</feature>
<dbReference type="InterPro" id="IPR003599">
    <property type="entry name" value="Ig_sub"/>
</dbReference>
<proteinExistence type="predicted"/>
<dbReference type="GO" id="GO:0070374">
    <property type="term" value="P:positive regulation of ERK1 and ERK2 cascade"/>
    <property type="evidence" value="ECO:0007669"/>
    <property type="project" value="TreeGrafter"/>
</dbReference>
<dbReference type="InterPro" id="IPR036179">
    <property type="entry name" value="Ig-like_dom_sf"/>
</dbReference>
<dbReference type="GO" id="GO:0042110">
    <property type="term" value="P:T cell activation"/>
    <property type="evidence" value="ECO:0007669"/>
    <property type="project" value="TreeGrafter"/>
</dbReference>
<evidence type="ECO:0000259" key="1">
    <source>
        <dbReference type="PROSITE" id="PS50835"/>
    </source>
</evidence>
<name>A0A1A8I2P4_NOTKU</name>
<dbReference type="AlphaFoldDB" id="A0A1A8I2P4"/>
<reference evidence="2" key="2">
    <citation type="submission" date="2016-06" db="EMBL/GenBank/DDBJ databases">
        <title>The genome of a short-lived fish provides insights into sex chromosome evolution and the genetic control of aging.</title>
        <authorList>
            <person name="Reichwald K."/>
            <person name="Felder M."/>
            <person name="Petzold A."/>
            <person name="Koch P."/>
            <person name="Groth M."/>
            <person name="Platzer M."/>
        </authorList>
    </citation>
    <scope>NUCLEOTIDE SEQUENCE</scope>
    <source>
        <tissue evidence="2">Brain</tissue>
    </source>
</reference>
<gene>
    <name evidence="2" type="primary">Nfu_g_1_006198</name>
</gene>
<dbReference type="EMBL" id="HAED01004178">
    <property type="protein sequence ID" value="SBQ90208.1"/>
    <property type="molecule type" value="Transcribed_RNA"/>
</dbReference>
<protein>
    <recommendedName>
        <fullName evidence="1">Ig-like domain-containing protein</fullName>
    </recommendedName>
</protein>
<dbReference type="PANTHER" id="PTHR11422">
    <property type="entry name" value="T-CELL SURFACE GLYCOPROTEIN CD4"/>
    <property type="match status" value="1"/>
</dbReference>
<dbReference type="GO" id="GO:0042289">
    <property type="term" value="F:MHC class II protein binding"/>
    <property type="evidence" value="ECO:0007669"/>
    <property type="project" value="TreeGrafter"/>
</dbReference>